<dbReference type="InterPro" id="IPR036944">
    <property type="entry name" value="PPIase_FKBP_N_sf"/>
</dbReference>
<evidence type="ECO:0000256" key="5">
    <source>
        <dbReference type="PROSITE-ProRule" id="PRU00277"/>
    </source>
</evidence>
<dbReference type="Proteomes" id="UP001500101">
    <property type="component" value="Unassembled WGS sequence"/>
</dbReference>
<dbReference type="EC" id="5.2.1.8" evidence="6"/>
<reference evidence="10" key="1">
    <citation type="journal article" date="2019" name="Int. J. Syst. Evol. Microbiol.">
        <title>The Global Catalogue of Microorganisms (GCM) 10K type strain sequencing project: providing services to taxonomists for standard genome sequencing and annotation.</title>
        <authorList>
            <consortium name="The Broad Institute Genomics Platform"/>
            <consortium name="The Broad Institute Genome Sequencing Center for Infectious Disease"/>
            <person name="Wu L."/>
            <person name="Ma J."/>
        </authorList>
    </citation>
    <scope>NUCLEOTIDE SEQUENCE [LARGE SCALE GENOMIC DNA]</scope>
    <source>
        <strain evidence="10">JCM 16704</strain>
    </source>
</reference>
<evidence type="ECO:0000313" key="9">
    <source>
        <dbReference type="EMBL" id="GAA4138896.1"/>
    </source>
</evidence>
<dbReference type="PROSITE" id="PS50059">
    <property type="entry name" value="FKBP_PPIASE"/>
    <property type="match status" value="1"/>
</dbReference>
<dbReference type="Pfam" id="PF01346">
    <property type="entry name" value="FKBP_N"/>
    <property type="match status" value="1"/>
</dbReference>
<sequence length="228" mass="25397">MKVYLSLFVLFFATSYCHAQGLKTTNDSLSYALGQDLASYLKRMEIPINSTILSQAIKDVLDGKSLAFTESQKEEVIRSGMERVTKEKNDKLIKASADFLQKNKQVAGIKETPEGIQYQVIKAGIGPQPSLEDTITVHYKGMLTDGTTFDSSYDRGEPIEITLNEMIEGWKIAVPLMKEGAKYKFFIPHKLGYGERASGPIPAYSTLVFEVELLKVKKVAANETKQTL</sequence>
<gene>
    <name evidence="9" type="primary">fkpA</name>
    <name evidence="9" type="ORF">GCM10022216_16400</name>
</gene>
<evidence type="ECO:0000256" key="1">
    <source>
        <dbReference type="ARBA" id="ARBA00000971"/>
    </source>
</evidence>
<evidence type="ECO:0000313" key="10">
    <source>
        <dbReference type="Proteomes" id="UP001500101"/>
    </source>
</evidence>
<dbReference type="EMBL" id="BAAAZI010000006">
    <property type="protein sequence ID" value="GAA4138896.1"/>
    <property type="molecule type" value="Genomic_DNA"/>
</dbReference>
<accession>A0ABP7YNH7</accession>
<evidence type="ECO:0000256" key="7">
    <source>
        <dbReference type="SAM" id="SignalP"/>
    </source>
</evidence>
<comment type="caution">
    <text evidence="9">The sequence shown here is derived from an EMBL/GenBank/DDBJ whole genome shotgun (WGS) entry which is preliminary data.</text>
</comment>
<keyword evidence="10" id="KW-1185">Reference proteome</keyword>
<dbReference type="PANTHER" id="PTHR43811:SF19">
    <property type="entry name" value="39 KDA FK506-BINDING NUCLEAR PROTEIN"/>
    <property type="match status" value="1"/>
</dbReference>
<dbReference type="PANTHER" id="PTHR43811">
    <property type="entry name" value="FKBP-TYPE PEPTIDYL-PROLYL CIS-TRANS ISOMERASE FKPA"/>
    <property type="match status" value="1"/>
</dbReference>
<dbReference type="Pfam" id="PF00254">
    <property type="entry name" value="FKBP_C"/>
    <property type="match status" value="1"/>
</dbReference>
<protein>
    <recommendedName>
        <fullName evidence="6">Peptidyl-prolyl cis-trans isomerase</fullName>
        <ecNumber evidence="6">5.2.1.8</ecNumber>
    </recommendedName>
</protein>
<dbReference type="Gene3D" id="1.10.287.460">
    <property type="entry name" value="Peptidyl-prolyl cis-trans isomerase, FKBP-type, N-terminal domain"/>
    <property type="match status" value="1"/>
</dbReference>
<feature type="signal peptide" evidence="7">
    <location>
        <begin position="1"/>
        <end position="19"/>
    </location>
</feature>
<feature type="domain" description="PPIase FKBP-type" evidence="8">
    <location>
        <begin position="132"/>
        <end position="217"/>
    </location>
</feature>
<name>A0ABP7YNH7_9SPHI</name>
<evidence type="ECO:0000256" key="3">
    <source>
        <dbReference type="ARBA" id="ARBA00023110"/>
    </source>
</evidence>
<evidence type="ECO:0000256" key="4">
    <source>
        <dbReference type="ARBA" id="ARBA00023235"/>
    </source>
</evidence>
<dbReference type="Gene3D" id="3.10.50.40">
    <property type="match status" value="1"/>
</dbReference>
<evidence type="ECO:0000256" key="6">
    <source>
        <dbReference type="RuleBase" id="RU003915"/>
    </source>
</evidence>
<organism evidence="9 10">
    <name type="scientific">Sphingobacterium kyonggiense</name>
    <dbReference type="NCBI Taxonomy" id="714075"/>
    <lineage>
        <taxon>Bacteria</taxon>
        <taxon>Pseudomonadati</taxon>
        <taxon>Bacteroidota</taxon>
        <taxon>Sphingobacteriia</taxon>
        <taxon>Sphingobacteriales</taxon>
        <taxon>Sphingobacteriaceae</taxon>
        <taxon>Sphingobacterium</taxon>
    </lineage>
</organism>
<keyword evidence="4 5" id="KW-0413">Isomerase</keyword>
<comment type="catalytic activity">
    <reaction evidence="1 5 6">
        <text>[protein]-peptidylproline (omega=180) = [protein]-peptidylproline (omega=0)</text>
        <dbReference type="Rhea" id="RHEA:16237"/>
        <dbReference type="Rhea" id="RHEA-COMP:10747"/>
        <dbReference type="Rhea" id="RHEA-COMP:10748"/>
        <dbReference type="ChEBI" id="CHEBI:83833"/>
        <dbReference type="ChEBI" id="CHEBI:83834"/>
        <dbReference type="EC" id="5.2.1.8"/>
    </reaction>
</comment>
<comment type="similarity">
    <text evidence="2 6">Belongs to the FKBP-type PPIase family.</text>
</comment>
<feature type="chain" id="PRO_5047360031" description="Peptidyl-prolyl cis-trans isomerase" evidence="7">
    <location>
        <begin position="20"/>
        <end position="228"/>
    </location>
</feature>
<keyword evidence="3 5" id="KW-0697">Rotamase</keyword>
<dbReference type="InterPro" id="IPR000774">
    <property type="entry name" value="PPIase_FKBP_N"/>
</dbReference>
<evidence type="ECO:0000259" key="8">
    <source>
        <dbReference type="PROSITE" id="PS50059"/>
    </source>
</evidence>
<proteinExistence type="inferred from homology"/>
<dbReference type="InterPro" id="IPR046357">
    <property type="entry name" value="PPIase_dom_sf"/>
</dbReference>
<evidence type="ECO:0000256" key="2">
    <source>
        <dbReference type="ARBA" id="ARBA00006577"/>
    </source>
</evidence>
<dbReference type="SUPFAM" id="SSF54534">
    <property type="entry name" value="FKBP-like"/>
    <property type="match status" value="1"/>
</dbReference>
<dbReference type="InterPro" id="IPR001179">
    <property type="entry name" value="PPIase_FKBP_dom"/>
</dbReference>
<dbReference type="GO" id="GO:0016853">
    <property type="term" value="F:isomerase activity"/>
    <property type="evidence" value="ECO:0007669"/>
    <property type="project" value="UniProtKB-KW"/>
</dbReference>
<keyword evidence="7" id="KW-0732">Signal</keyword>
<dbReference type="RefSeq" id="WP_344674154.1">
    <property type="nucleotide sequence ID" value="NZ_BAAAZI010000006.1"/>
</dbReference>